<keyword evidence="1" id="KW-1133">Transmembrane helix</keyword>
<evidence type="ECO:0000256" key="1">
    <source>
        <dbReference type="SAM" id="Phobius"/>
    </source>
</evidence>
<comment type="caution">
    <text evidence="2">The sequence shown here is derived from an EMBL/GenBank/DDBJ whole genome shotgun (WGS) entry which is preliminary data.</text>
</comment>
<feature type="transmembrane region" description="Helical" evidence="1">
    <location>
        <begin position="53"/>
        <end position="73"/>
    </location>
</feature>
<gene>
    <name evidence="2" type="ORF">AMR74_03605</name>
</gene>
<dbReference type="PATRIC" id="fig|1705389.3.peg.1029"/>
<feature type="transmembrane region" description="Helical" evidence="1">
    <location>
        <begin position="15"/>
        <end position="33"/>
    </location>
</feature>
<dbReference type="AlphaFoldDB" id="A0A0M9ASL1"/>
<keyword evidence="3" id="KW-1185">Reference proteome</keyword>
<dbReference type="RefSeq" id="WP_053770681.1">
    <property type="nucleotide sequence ID" value="NZ_LIST01000001.1"/>
</dbReference>
<sequence>MDAPSFLAARLDRDAAPLVVGDVIALILLLTVGTLNHQSVAFLTANPLYLPGVYAPFLIGWAAVAPLVGAYSAGAAETAKSSVPLVVRSWIPAAVVGLALRAFVFRGGAELTFAAVMLVLGSLALGGWRSLYFRLR</sequence>
<dbReference type="EMBL" id="LIST01000001">
    <property type="protein sequence ID" value="KOX97999.1"/>
    <property type="molecule type" value="Genomic_DNA"/>
</dbReference>
<dbReference type="InterPro" id="IPR021414">
    <property type="entry name" value="DUF3054"/>
</dbReference>
<evidence type="ECO:0000313" key="2">
    <source>
        <dbReference type="EMBL" id="KOX97999.1"/>
    </source>
</evidence>
<proteinExistence type="predicted"/>
<protein>
    <recommendedName>
        <fullName evidence="4">DUF3054 domain-containing protein</fullName>
    </recommendedName>
</protein>
<organism evidence="2 3">
    <name type="scientific">Halorubrum tropicale</name>
    <dbReference type="NCBI Taxonomy" id="1765655"/>
    <lineage>
        <taxon>Archaea</taxon>
        <taxon>Methanobacteriati</taxon>
        <taxon>Methanobacteriota</taxon>
        <taxon>Stenosarchaea group</taxon>
        <taxon>Halobacteria</taxon>
        <taxon>Halobacteriales</taxon>
        <taxon>Haloferacaceae</taxon>
        <taxon>Halorubrum</taxon>
    </lineage>
</organism>
<keyword evidence="1" id="KW-0472">Membrane</keyword>
<dbReference type="Pfam" id="PF11255">
    <property type="entry name" value="DUF3054"/>
    <property type="match status" value="1"/>
</dbReference>
<accession>A0A0M9ASL1</accession>
<keyword evidence="1" id="KW-0812">Transmembrane</keyword>
<evidence type="ECO:0008006" key="4">
    <source>
        <dbReference type="Google" id="ProtNLM"/>
    </source>
</evidence>
<feature type="transmembrane region" description="Helical" evidence="1">
    <location>
        <begin position="111"/>
        <end position="132"/>
    </location>
</feature>
<name>A0A0M9ASL1_9EURY</name>
<dbReference type="Proteomes" id="UP000037747">
    <property type="component" value="Unassembled WGS sequence"/>
</dbReference>
<evidence type="ECO:0000313" key="3">
    <source>
        <dbReference type="Proteomes" id="UP000037747"/>
    </source>
</evidence>
<dbReference type="OrthoDB" id="177006at2157"/>
<reference evidence="2 3" key="1">
    <citation type="submission" date="2015-08" db="EMBL/GenBank/DDBJ databases">
        <title>Genomes of Isolates from Cabo Rojo, PR.</title>
        <authorList>
            <person name="Sanchez-Nieves R.L."/>
            <person name="Montalvo-Rodriguez R."/>
        </authorList>
    </citation>
    <scope>NUCLEOTIDE SEQUENCE [LARGE SCALE GENOMIC DNA]</scope>
    <source>
        <strain evidence="2 3">5</strain>
    </source>
</reference>
<dbReference type="STRING" id="1765655.AMR74_03605"/>
<feature type="transmembrane region" description="Helical" evidence="1">
    <location>
        <begin position="85"/>
        <end position="105"/>
    </location>
</feature>